<comment type="caution">
    <text evidence="3">The sequence shown here is derived from an EMBL/GenBank/DDBJ whole genome shotgun (WGS) entry which is preliminary data.</text>
</comment>
<keyword evidence="2" id="KW-1133">Transmembrane helix</keyword>
<feature type="transmembrane region" description="Helical" evidence="2">
    <location>
        <begin position="36"/>
        <end position="58"/>
    </location>
</feature>
<keyword evidence="2" id="KW-0812">Transmembrane</keyword>
<dbReference type="EMBL" id="FXUG01000005">
    <property type="protein sequence ID" value="SMP57191.1"/>
    <property type="molecule type" value="Genomic_DNA"/>
</dbReference>
<accession>A0ABY1Q2F2</accession>
<protein>
    <submittedName>
        <fullName evidence="3">Uncharacterized protein</fullName>
    </submittedName>
</protein>
<reference evidence="3 4" key="1">
    <citation type="submission" date="2017-05" db="EMBL/GenBank/DDBJ databases">
        <authorList>
            <person name="Varghese N."/>
            <person name="Submissions S."/>
        </authorList>
    </citation>
    <scope>NUCLEOTIDE SEQUENCE [LARGE SCALE GENOMIC DNA]</scope>
    <source>
        <strain evidence="3 4">DSM 25457</strain>
    </source>
</reference>
<evidence type="ECO:0000313" key="4">
    <source>
        <dbReference type="Proteomes" id="UP001158067"/>
    </source>
</evidence>
<organism evidence="3 4">
    <name type="scientific">Neorhodopirellula lusitana</name>
    <dbReference type="NCBI Taxonomy" id="445327"/>
    <lineage>
        <taxon>Bacteria</taxon>
        <taxon>Pseudomonadati</taxon>
        <taxon>Planctomycetota</taxon>
        <taxon>Planctomycetia</taxon>
        <taxon>Pirellulales</taxon>
        <taxon>Pirellulaceae</taxon>
        <taxon>Neorhodopirellula</taxon>
    </lineage>
</organism>
<sequence>MASAPEQLPSDKRKNSTKAGESKPGTSMRATWADSLHSFLLASVFLLSAIVGLLYVIWSYSQRDPLEGIEVPPVRFVTSDPSGQDGDAFDTPSRTETALLEPMTLEQRLDSLAEIPVDSDAPLESADAEPTLPSAIDEISDAVAPAPAPGN</sequence>
<proteinExistence type="predicted"/>
<dbReference type="Proteomes" id="UP001158067">
    <property type="component" value="Unassembled WGS sequence"/>
</dbReference>
<dbReference type="RefSeq" id="WP_283432735.1">
    <property type="nucleotide sequence ID" value="NZ_FXUG01000005.1"/>
</dbReference>
<keyword evidence="4" id="KW-1185">Reference proteome</keyword>
<feature type="region of interest" description="Disordered" evidence="1">
    <location>
        <begin position="114"/>
        <end position="151"/>
    </location>
</feature>
<keyword evidence="2" id="KW-0472">Membrane</keyword>
<evidence type="ECO:0000256" key="1">
    <source>
        <dbReference type="SAM" id="MobiDB-lite"/>
    </source>
</evidence>
<evidence type="ECO:0000313" key="3">
    <source>
        <dbReference type="EMBL" id="SMP57191.1"/>
    </source>
</evidence>
<evidence type="ECO:0000256" key="2">
    <source>
        <dbReference type="SAM" id="Phobius"/>
    </source>
</evidence>
<feature type="region of interest" description="Disordered" evidence="1">
    <location>
        <begin position="1"/>
        <end position="27"/>
    </location>
</feature>
<gene>
    <name evidence="3" type="ORF">SAMN06265222_105276</name>
</gene>
<name>A0ABY1Q2F2_9BACT</name>